<sequence length="127" mass="14259">MQPTEITERVQQRAGLDSFEEANDTVLAVLEVLAYRDLGEEREAFAAQLPKEYAEVLTGNAPEVKERFDASDMVRRVGKRLDTALDESQTRTHAAFSVLMEAVSDGEVDHLLNVLPDDYKPYATWDA</sequence>
<reference evidence="1 2" key="1">
    <citation type="submission" date="2023-07" db="EMBL/GenBank/DDBJ databases">
        <title>Sequencing the genomes of 1000 actinobacteria strains.</title>
        <authorList>
            <person name="Klenk H.-P."/>
        </authorList>
    </citation>
    <scope>NUCLEOTIDE SEQUENCE [LARGE SCALE GENOMIC DNA]</scope>
    <source>
        <strain evidence="1 2">DSM 22966</strain>
    </source>
</reference>
<evidence type="ECO:0000313" key="2">
    <source>
        <dbReference type="Proteomes" id="UP001183794"/>
    </source>
</evidence>
<proteinExistence type="predicted"/>
<dbReference type="Pfam" id="PF10025">
    <property type="entry name" value="DUF2267"/>
    <property type="match status" value="1"/>
</dbReference>
<dbReference type="Gene3D" id="1.10.490.110">
    <property type="entry name" value="Uncharacterized conserved protein DUF2267"/>
    <property type="match status" value="1"/>
</dbReference>
<dbReference type="Proteomes" id="UP001183794">
    <property type="component" value="Unassembled WGS sequence"/>
</dbReference>
<dbReference type="InterPro" id="IPR038282">
    <property type="entry name" value="DUF2267_sf"/>
</dbReference>
<accession>A0ABU2B0R6</accession>
<gene>
    <name evidence="1" type="ORF">J2S62_000226</name>
</gene>
<evidence type="ECO:0000313" key="1">
    <source>
        <dbReference type="EMBL" id="MDR7345969.1"/>
    </source>
</evidence>
<dbReference type="EMBL" id="JAVDYJ010000001">
    <property type="protein sequence ID" value="MDR7345969.1"/>
    <property type="molecule type" value="Genomic_DNA"/>
</dbReference>
<comment type="caution">
    <text evidence="1">The sequence shown here is derived from an EMBL/GenBank/DDBJ whole genome shotgun (WGS) entry which is preliminary data.</text>
</comment>
<keyword evidence="2" id="KW-1185">Reference proteome</keyword>
<dbReference type="InterPro" id="IPR018727">
    <property type="entry name" value="DUF2267"/>
</dbReference>
<protein>
    <submittedName>
        <fullName evidence="1">Uncharacterized protein (DUF2267 family)</fullName>
    </submittedName>
</protein>
<organism evidence="1 2">
    <name type="scientific">Enteractinococcus fodinae</name>
    <dbReference type="NCBI Taxonomy" id="684663"/>
    <lineage>
        <taxon>Bacteria</taxon>
        <taxon>Bacillati</taxon>
        <taxon>Actinomycetota</taxon>
        <taxon>Actinomycetes</taxon>
        <taxon>Micrococcales</taxon>
        <taxon>Micrococcaceae</taxon>
    </lineage>
</organism>
<dbReference type="RefSeq" id="WP_310170314.1">
    <property type="nucleotide sequence ID" value="NZ_BAABHE010000002.1"/>
</dbReference>
<name>A0ABU2B0R6_9MICC</name>